<evidence type="ECO:0000259" key="4">
    <source>
        <dbReference type="Pfam" id="PF24277"/>
    </source>
</evidence>
<evidence type="ECO:0000259" key="3">
    <source>
        <dbReference type="Pfam" id="PF04967"/>
    </source>
</evidence>
<feature type="domain" description="DmsR-like N-terminal" evidence="4">
    <location>
        <begin position="78"/>
        <end position="148"/>
    </location>
</feature>
<dbReference type="PANTHER" id="PTHR34236:SF1">
    <property type="entry name" value="DIMETHYL SULFOXIDE REDUCTASE TRANSCRIPTIONAL ACTIVATOR"/>
    <property type="match status" value="1"/>
</dbReference>
<dbReference type="AlphaFoldDB" id="A0ABD5X5C3"/>
<accession>A0ABD5X5C3</accession>
<dbReference type="Pfam" id="PF24277">
    <property type="entry name" value="DmsR_N"/>
    <property type="match status" value="1"/>
</dbReference>
<feature type="domain" description="HTH bat-type" evidence="3">
    <location>
        <begin position="165"/>
        <end position="216"/>
    </location>
</feature>
<reference evidence="5 6" key="1">
    <citation type="journal article" date="2014" name="Int. J. Syst. Evol. Microbiol.">
        <title>Complete genome sequence of Corynebacterium casei LMG S-19264T (=DSM 44701T), isolated from a smear-ripened cheese.</title>
        <authorList>
            <consortium name="US DOE Joint Genome Institute (JGI-PGF)"/>
            <person name="Walter F."/>
            <person name="Albersmeier A."/>
            <person name="Kalinowski J."/>
            <person name="Ruckert C."/>
        </authorList>
    </citation>
    <scope>NUCLEOTIDE SEQUENCE [LARGE SCALE GENOMIC DNA]</scope>
    <source>
        <strain evidence="5 6">CGMCC 4.7215</strain>
    </source>
</reference>
<sequence length="221" mass="23865">MVHSNPNPEEPAESGLSGPVLRAQLVIEPHPESSCAVVDTGSEATDLTHRLKSGQPDESAETGSRCVECHTELSFDPETGRDRLYLRSAVSNHCICPVFEQHDCIPQIKTVRSGAIVVVLSLARRDVLRDVISDLRATGSTVSVDWLVEGSDGSSTAEIDVSTVTDKQRDAMECAWELGYYETPRRADLSAVAEQLGISASATSQRLNAAERKLVTAFLDA</sequence>
<dbReference type="RefSeq" id="WP_267638445.1">
    <property type="nucleotide sequence ID" value="NZ_JAODIY010000013.1"/>
</dbReference>
<organism evidence="5 6">
    <name type="scientific">Halovenus rubra</name>
    <dbReference type="NCBI Taxonomy" id="869890"/>
    <lineage>
        <taxon>Archaea</taxon>
        <taxon>Methanobacteriati</taxon>
        <taxon>Methanobacteriota</taxon>
        <taxon>Stenosarchaea group</taxon>
        <taxon>Halobacteria</taxon>
        <taxon>Halobacteriales</taxon>
        <taxon>Haloarculaceae</taxon>
        <taxon>Halovenus</taxon>
    </lineage>
</organism>
<proteinExistence type="predicted"/>
<name>A0ABD5X5C3_9EURY</name>
<dbReference type="Pfam" id="PF04967">
    <property type="entry name" value="HTH_10"/>
    <property type="match status" value="1"/>
</dbReference>
<gene>
    <name evidence="5" type="ORF">ACFQJ7_01785</name>
</gene>
<evidence type="ECO:0000256" key="1">
    <source>
        <dbReference type="ARBA" id="ARBA00023015"/>
    </source>
</evidence>
<keyword evidence="2" id="KW-0804">Transcription</keyword>
<comment type="caution">
    <text evidence="5">The sequence shown here is derived from an EMBL/GenBank/DDBJ whole genome shotgun (WGS) entry which is preliminary data.</text>
</comment>
<protein>
    <submittedName>
        <fullName evidence="5">Helix-turn-helix domain-containing protein</fullName>
    </submittedName>
</protein>
<keyword evidence="1" id="KW-0805">Transcription regulation</keyword>
<dbReference type="PANTHER" id="PTHR34236">
    <property type="entry name" value="DIMETHYL SULFOXIDE REDUCTASE TRANSCRIPTIONAL ACTIVATOR"/>
    <property type="match status" value="1"/>
</dbReference>
<dbReference type="InterPro" id="IPR056433">
    <property type="entry name" value="DmsR-like_N"/>
</dbReference>
<evidence type="ECO:0000313" key="6">
    <source>
        <dbReference type="Proteomes" id="UP001596414"/>
    </source>
</evidence>
<evidence type="ECO:0000313" key="5">
    <source>
        <dbReference type="EMBL" id="MFC7124774.1"/>
    </source>
</evidence>
<evidence type="ECO:0000256" key="2">
    <source>
        <dbReference type="ARBA" id="ARBA00023163"/>
    </source>
</evidence>
<dbReference type="Proteomes" id="UP001596414">
    <property type="component" value="Unassembled WGS sequence"/>
</dbReference>
<dbReference type="EMBL" id="JBHSZQ010000002">
    <property type="protein sequence ID" value="MFC7124774.1"/>
    <property type="molecule type" value="Genomic_DNA"/>
</dbReference>
<dbReference type="InterPro" id="IPR007050">
    <property type="entry name" value="HTH_bacterioopsin"/>
</dbReference>